<proteinExistence type="predicted"/>
<evidence type="ECO:0000313" key="2">
    <source>
        <dbReference type="EMBL" id="RQG97963.1"/>
    </source>
</evidence>
<dbReference type="EMBL" id="REGA01000001">
    <property type="protein sequence ID" value="RQG97963.1"/>
    <property type="molecule type" value="Genomic_DNA"/>
</dbReference>
<dbReference type="InterPro" id="IPR040624">
    <property type="entry name" value="HalOD1"/>
</dbReference>
<keyword evidence="3" id="KW-1185">Reference proteome</keyword>
<dbReference type="Pfam" id="PF18545">
    <property type="entry name" value="HalOD1"/>
    <property type="match status" value="1"/>
</dbReference>
<evidence type="ECO:0000259" key="1">
    <source>
        <dbReference type="Pfam" id="PF18545"/>
    </source>
</evidence>
<dbReference type="OrthoDB" id="271604at2157"/>
<sequence length="89" mass="9946">MCQEERKTRSEYPVSLAVIEAVAERDGVDPVSLPPLYESIPPDALDSLFDDRSTDSERALAVEFAYHGYTVTITDDEGVRIVEADRKID</sequence>
<reference evidence="2 3" key="1">
    <citation type="submission" date="2018-10" db="EMBL/GenBank/DDBJ databases">
        <title>Natrarchaeobius chitinivorans gen. nov., sp. nov., and Natrarchaeobius haloalkaliphilus sp. nov., alkaliphilic, chitin-utilizing haloarchaea from hypersaline alkaline lakes.</title>
        <authorList>
            <person name="Sorokin D.Y."/>
            <person name="Elcheninov A.G."/>
            <person name="Kostrikina N.A."/>
            <person name="Bale N.J."/>
            <person name="Sinninghe Damste J.S."/>
            <person name="Khijniak T.V."/>
            <person name="Kublanov I.V."/>
            <person name="Toshchakov S.V."/>
        </authorList>
    </citation>
    <scope>NUCLEOTIDE SEQUENCE [LARGE SCALE GENOMIC DNA]</scope>
    <source>
        <strain evidence="2 3">AArcht4T</strain>
    </source>
</reference>
<feature type="domain" description="Halobacterial output" evidence="1">
    <location>
        <begin position="12"/>
        <end position="82"/>
    </location>
</feature>
<dbReference type="AlphaFoldDB" id="A0A3N6M3B9"/>
<dbReference type="RefSeq" id="WP_124193951.1">
    <property type="nucleotide sequence ID" value="NZ_REGA01000001.1"/>
</dbReference>
<gene>
    <name evidence="2" type="ORF">EA473_01865</name>
</gene>
<comment type="caution">
    <text evidence="2">The sequence shown here is derived from an EMBL/GenBank/DDBJ whole genome shotgun (WGS) entry which is preliminary data.</text>
</comment>
<organism evidence="2 3">
    <name type="scientific">Natrarchaeobius chitinivorans</name>
    <dbReference type="NCBI Taxonomy" id="1679083"/>
    <lineage>
        <taxon>Archaea</taxon>
        <taxon>Methanobacteriati</taxon>
        <taxon>Methanobacteriota</taxon>
        <taxon>Stenosarchaea group</taxon>
        <taxon>Halobacteria</taxon>
        <taxon>Halobacteriales</taxon>
        <taxon>Natrialbaceae</taxon>
        <taxon>Natrarchaeobius</taxon>
    </lineage>
</organism>
<evidence type="ECO:0000313" key="3">
    <source>
        <dbReference type="Proteomes" id="UP000282323"/>
    </source>
</evidence>
<dbReference type="Proteomes" id="UP000282323">
    <property type="component" value="Unassembled WGS sequence"/>
</dbReference>
<protein>
    <recommendedName>
        <fullName evidence="1">Halobacterial output domain-containing protein</fullName>
    </recommendedName>
</protein>
<name>A0A3N6M3B9_NATCH</name>
<accession>A0A3N6M3B9</accession>